<comment type="caution">
    <text evidence="9">The sequence shown here is derived from an EMBL/GenBank/DDBJ whole genome shotgun (WGS) entry which is preliminary data.</text>
</comment>
<dbReference type="PANTHER" id="PTHR13243:SF1">
    <property type="entry name" value="NUCLEOLAR PROTEIN 16"/>
    <property type="match status" value="1"/>
</dbReference>
<dbReference type="EMBL" id="JACCJB010000014">
    <property type="protein sequence ID" value="KAF6221250.1"/>
    <property type="molecule type" value="Genomic_DNA"/>
</dbReference>
<dbReference type="Pfam" id="PF09420">
    <property type="entry name" value="Nop16"/>
    <property type="match status" value="1"/>
</dbReference>
<dbReference type="Proteomes" id="UP000593566">
    <property type="component" value="Unassembled WGS sequence"/>
</dbReference>
<name>A0A8H6CCV4_9LECA</name>
<feature type="region of interest" description="Disordered" evidence="8">
    <location>
        <begin position="57"/>
        <end position="168"/>
    </location>
</feature>
<evidence type="ECO:0000256" key="2">
    <source>
        <dbReference type="ARBA" id="ARBA00004604"/>
    </source>
</evidence>
<proteinExistence type="inferred from homology"/>
<organism evidence="9 10">
    <name type="scientific">Letharia lupina</name>
    <dbReference type="NCBI Taxonomy" id="560253"/>
    <lineage>
        <taxon>Eukaryota</taxon>
        <taxon>Fungi</taxon>
        <taxon>Dikarya</taxon>
        <taxon>Ascomycota</taxon>
        <taxon>Pezizomycotina</taxon>
        <taxon>Lecanoromycetes</taxon>
        <taxon>OSLEUM clade</taxon>
        <taxon>Lecanoromycetidae</taxon>
        <taxon>Lecanorales</taxon>
        <taxon>Lecanorineae</taxon>
        <taxon>Parmeliaceae</taxon>
        <taxon>Letharia</taxon>
    </lineage>
</organism>
<feature type="region of interest" description="Disordered" evidence="8">
    <location>
        <begin position="183"/>
        <end position="228"/>
    </location>
</feature>
<comment type="similarity">
    <text evidence="3">Belongs to the NOP16 family.</text>
</comment>
<dbReference type="GO" id="GO:0042273">
    <property type="term" value="P:ribosomal large subunit biogenesis"/>
    <property type="evidence" value="ECO:0007669"/>
    <property type="project" value="TreeGrafter"/>
</dbReference>
<keyword evidence="10" id="KW-1185">Reference proteome</keyword>
<feature type="compositionally biased region" description="Basic residues" evidence="8">
    <location>
        <begin position="1"/>
        <end position="27"/>
    </location>
</feature>
<evidence type="ECO:0000313" key="10">
    <source>
        <dbReference type="Proteomes" id="UP000593566"/>
    </source>
</evidence>
<dbReference type="GeneID" id="59330519"/>
<dbReference type="InterPro" id="IPR019002">
    <property type="entry name" value="Ribosome_biogenesis_Nop16"/>
</dbReference>
<evidence type="ECO:0000256" key="6">
    <source>
        <dbReference type="ARBA" id="ARBA00023242"/>
    </source>
</evidence>
<evidence type="ECO:0000313" key="9">
    <source>
        <dbReference type="EMBL" id="KAF6221250.1"/>
    </source>
</evidence>
<reference evidence="9 10" key="1">
    <citation type="journal article" date="2020" name="Genomics">
        <title>Complete, high-quality genomes from long-read metagenomic sequencing of two wolf lichen thalli reveals enigmatic genome architecture.</title>
        <authorList>
            <person name="McKenzie S.K."/>
            <person name="Walston R.F."/>
            <person name="Allen J.L."/>
        </authorList>
    </citation>
    <scope>NUCLEOTIDE SEQUENCE [LARGE SCALE GENOMIC DNA]</scope>
    <source>
        <strain evidence="9">WasteWater1</strain>
    </source>
</reference>
<dbReference type="PANTHER" id="PTHR13243">
    <property type="entry name" value="HSPC111 PROTEIN-RELATED"/>
    <property type="match status" value="1"/>
</dbReference>
<evidence type="ECO:0000256" key="8">
    <source>
        <dbReference type="SAM" id="MobiDB-lite"/>
    </source>
</evidence>
<feature type="compositionally biased region" description="Basic residues" evidence="8">
    <location>
        <begin position="205"/>
        <end position="215"/>
    </location>
</feature>
<dbReference type="AlphaFoldDB" id="A0A8H6CCV4"/>
<sequence length="228" mass="25660">MARPLQKKKNKSSLHRVRQKSKSKHINIKSNPIVAANWDQSLTLSQNYRRLGLSSKLNAHTGGTEAKAKSTNSESGGKDTLSIPTSHKASELGTSEVKVTRDPKTGAIVSVHHEKSERENPLGDPLNEFSDSGDEMVEGSSGRGIIPELEEQAKYSKPKRPRMQSQREREWIERLVERWGDDWGGMVRDRKLNPQQQSEGDLKRRVGVWKNGKRKGQQEGQSREMEVG</sequence>
<dbReference type="GO" id="GO:1990904">
    <property type="term" value="C:ribonucleoprotein complex"/>
    <property type="evidence" value="ECO:0007669"/>
    <property type="project" value="UniProtKB-KW"/>
</dbReference>
<comment type="subcellular location">
    <subcellularLocation>
        <location evidence="2">Nucleus</location>
        <location evidence="2">Nucleolus</location>
    </subcellularLocation>
</comment>
<evidence type="ECO:0000256" key="5">
    <source>
        <dbReference type="ARBA" id="ARBA00015522"/>
    </source>
</evidence>
<dbReference type="GO" id="GO:0005730">
    <property type="term" value="C:nucleolus"/>
    <property type="evidence" value="ECO:0007669"/>
    <property type="project" value="UniProtKB-SubCell"/>
</dbReference>
<accession>A0A8H6CCV4</accession>
<comment type="subunit">
    <text evidence="4">Component of the pre-66S ribosomal particle.</text>
</comment>
<comment type="function">
    <text evidence="1">Involved in the biogenesis of the 60S ribosomal subunit.</text>
</comment>
<feature type="compositionally biased region" description="Basic and acidic residues" evidence="8">
    <location>
        <begin position="111"/>
        <end position="121"/>
    </location>
</feature>
<feature type="compositionally biased region" description="Basic and acidic residues" evidence="8">
    <location>
        <begin position="183"/>
        <end position="192"/>
    </location>
</feature>
<evidence type="ECO:0000256" key="1">
    <source>
        <dbReference type="ARBA" id="ARBA00002889"/>
    </source>
</evidence>
<keyword evidence="7" id="KW-0687">Ribonucleoprotein</keyword>
<feature type="region of interest" description="Disordered" evidence="8">
    <location>
        <begin position="1"/>
        <end position="30"/>
    </location>
</feature>
<protein>
    <recommendedName>
        <fullName evidence="5">Nucleolar protein 16</fullName>
    </recommendedName>
</protein>
<evidence type="ECO:0000256" key="4">
    <source>
        <dbReference type="ARBA" id="ARBA00011187"/>
    </source>
</evidence>
<gene>
    <name evidence="9" type="ORF">HO133_002105</name>
</gene>
<evidence type="ECO:0000256" key="3">
    <source>
        <dbReference type="ARBA" id="ARBA00008479"/>
    </source>
</evidence>
<dbReference type="RefSeq" id="XP_037150685.1">
    <property type="nucleotide sequence ID" value="XM_037293032.1"/>
</dbReference>
<keyword evidence="6" id="KW-0539">Nucleus</keyword>
<evidence type="ECO:0000256" key="7">
    <source>
        <dbReference type="ARBA" id="ARBA00023274"/>
    </source>
</evidence>